<feature type="region of interest" description="Disordered" evidence="1">
    <location>
        <begin position="211"/>
        <end position="249"/>
    </location>
</feature>
<reference evidence="4" key="1">
    <citation type="submission" date="2022-10" db="EMBL/GenBank/DDBJ databases">
        <title>Culturing micro-colonial fungi from biological soil crusts in the Mojave desert and describing Neophaeococcomyces mojavensis, and introducing the new genera and species Taxawa tesnikishii.</title>
        <authorList>
            <person name="Kurbessoian T."/>
            <person name="Stajich J.E."/>
        </authorList>
    </citation>
    <scope>NUCLEOTIDE SEQUENCE</scope>
    <source>
        <strain evidence="4">TK_1</strain>
    </source>
</reference>
<feature type="transmembrane region" description="Helical" evidence="2">
    <location>
        <begin position="12"/>
        <end position="31"/>
    </location>
</feature>
<dbReference type="Pfam" id="PF24853">
    <property type="entry name" value="DUF7727"/>
    <property type="match status" value="1"/>
</dbReference>
<dbReference type="EMBL" id="JAPDRL010000007">
    <property type="protein sequence ID" value="KAJ9668385.1"/>
    <property type="molecule type" value="Genomic_DNA"/>
</dbReference>
<feature type="domain" description="DUF7727" evidence="3">
    <location>
        <begin position="1"/>
        <end position="125"/>
    </location>
</feature>
<evidence type="ECO:0000313" key="5">
    <source>
        <dbReference type="Proteomes" id="UP001172684"/>
    </source>
</evidence>
<name>A0ABQ9P1A0_9PEZI</name>
<feature type="transmembrane region" description="Helical" evidence="2">
    <location>
        <begin position="51"/>
        <end position="71"/>
    </location>
</feature>
<sequence>MGKLIKNHWARLIMLAAAAYQIAAALEGFFWPKIFWDFLTKNLDGAVKPIPILQTVNLLFGLFAFAWEWPLKQIAGSAIHRSIEARLIIFPLGALAAALMYQSTNPAIYYTIGMGVYFWAYSEGESKVVCDEPCLSFRLATHPVLPSFNAKDFFSITSEPRKKSKKPMSTFGNVSILSRPLDALFPRYVVDPRAAEDNALVVTSDSEDGGVAIPLSPKKKKKKHRAGKKHKRDRGKVQDTTTGADTPDINETVLIPRNQGVTAKSPAGCEDTVQDDEFKHRLSYDVGDYVAVYEDRKTSPVTVFAARFPEPSDIHKATELLSSSASIPHREGTSGTSQRAGLVLPSESLSVHPAPDKTNINAPNQTTTSSNRKATSPTTMLAKNSVEDSNQPVTLSASTGHHSEATSRLRAQATPFSLPEDPSAFLSPGETLIEGSDQINSHENIAADGGADSVSQLTQQEIYEQAREKQNEARRKTDAGRRSKQIVQMLEAEQERRLAAVESKLVPYTSDVAPLGSSNIPTVKSAPSDSHKDGGREARPVSVRRNDHFYRKLVSIQHKQSIPMHSSNLRNRRAMSGMPFAPMPPRHPAVATSSHHLSRRERTQRWRMGVLKAFLGQL</sequence>
<dbReference type="PANTHER" id="PTHR40629">
    <property type="entry name" value="PRO41 PROTEIN"/>
    <property type="match status" value="1"/>
</dbReference>
<proteinExistence type="predicted"/>
<keyword evidence="5" id="KW-1185">Reference proteome</keyword>
<feature type="compositionally biased region" description="Basic and acidic residues" evidence="1">
    <location>
        <begin position="529"/>
        <end position="539"/>
    </location>
</feature>
<feature type="compositionally biased region" description="Polar residues" evidence="1">
    <location>
        <begin position="517"/>
        <end position="528"/>
    </location>
</feature>
<feature type="region of interest" description="Disordered" evidence="1">
    <location>
        <begin position="348"/>
        <end position="408"/>
    </location>
</feature>
<accession>A0ABQ9P1A0</accession>
<keyword evidence="2" id="KW-1133">Transmembrane helix</keyword>
<feature type="region of interest" description="Disordered" evidence="1">
    <location>
        <begin position="517"/>
        <end position="539"/>
    </location>
</feature>
<evidence type="ECO:0000259" key="3">
    <source>
        <dbReference type="Pfam" id="PF24853"/>
    </source>
</evidence>
<dbReference type="InterPro" id="IPR056144">
    <property type="entry name" value="DUF7727"/>
</dbReference>
<evidence type="ECO:0000256" key="2">
    <source>
        <dbReference type="SAM" id="Phobius"/>
    </source>
</evidence>
<organism evidence="4 5">
    <name type="scientific">Coniosporium apollinis</name>
    <dbReference type="NCBI Taxonomy" id="61459"/>
    <lineage>
        <taxon>Eukaryota</taxon>
        <taxon>Fungi</taxon>
        <taxon>Dikarya</taxon>
        <taxon>Ascomycota</taxon>
        <taxon>Pezizomycotina</taxon>
        <taxon>Dothideomycetes</taxon>
        <taxon>Dothideomycetes incertae sedis</taxon>
        <taxon>Coniosporium</taxon>
    </lineage>
</organism>
<evidence type="ECO:0000313" key="4">
    <source>
        <dbReference type="EMBL" id="KAJ9668385.1"/>
    </source>
</evidence>
<dbReference type="PANTHER" id="PTHR40629:SF1">
    <property type="entry name" value="PRO41 PROTEIN"/>
    <property type="match status" value="1"/>
</dbReference>
<feature type="compositionally biased region" description="Basic residues" evidence="1">
    <location>
        <begin position="217"/>
        <end position="234"/>
    </location>
</feature>
<protein>
    <recommendedName>
        <fullName evidence="3">DUF7727 domain-containing protein</fullName>
    </recommendedName>
</protein>
<gene>
    <name evidence="4" type="ORF">H2201_001433</name>
</gene>
<comment type="caution">
    <text evidence="4">The sequence shown here is derived from an EMBL/GenBank/DDBJ whole genome shotgun (WGS) entry which is preliminary data.</text>
</comment>
<evidence type="ECO:0000256" key="1">
    <source>
        <dbReference type="SAM" id="MobiDB-lite"/>
    </source>
</evidence>
<dbReference type="Proteomes" id="UP001172684">
    <property type="component" value="Unassembled WGS sequence"/>
</dbReference>
<feature type="transmembrane region" description="Helical" evidence="2">
    <location>
        <begin position="83"/>
        <end position="101"/>
    </location>
</feature>
<keyword evidence="2" id="KW-0472">Membrane</keyword>
<keyword evidence="2" id="KW-0812">Transmembrane</keyword>
<feature type="compositionally biased region" description="Polar residues" evidence="1">
    <location>
        <begin position="358"/>
        <end position="400"/>
    </location>
</feature>